<feature type="chain" id="PRO_5004766554" description="Lipoprotein" evidence="1">
    <location>
        <begin position="28"/>
        <end position="151"/>
    </location>
</feature>
<sequence>MIKNINKKLIFSSLLVTLLLLTGCSKTSDSDSLSQKKLTPAAQFKIATEASRPDPKEFENVFGKGSTWGMYDNIADPGKYKFEINLPKVTPRTQATLDNLKAKAKPFTDKHLEEMEKVGIEKPVLFLKIRVINGNIDMENKNLTTTYRLTK</sequence>
<evidence type="ECO:0000313" key="3">
    <source>
        <dbReference type="Proteomes" id="UP000018692"/>
    </source>
</evidence>
<feature type="signal peptide" evidence="1">
    <location>
        <begin position="1"/>
        <end position="27"/>
    </location>
</feature>
<reference evidence="2 3" key="1">
    <citation type="submission" date="2013-07" db="EMBL/GenBank/DDBJ databases">
        <title>Isolation of Lactococcus garvieae strain TRF1 from the fecal material of a timber rattlesnake.</title>
        <authorList>
            <person name="McLaughlin R.W."/>
            <person name="Cochran P.A."/>
            <person name="Dowd S.E."/>
        </authorList>
    </citation>
    <scope>NUCLEOTIDE SEQUENCE [LARGE SCALE GENOMIC DNA]</scope>
    <source>
        <strain evidence="2 3">TRF1</strain>
    </source>
</reference>
<proteinExistence type="predicted"/>
<dbReference type="PROSITE" id="PS51257">
    <property type="entry name" value="PROKAR_LIPOPROTEIN"/>
    <property type="match status" value="1"/>
</dbReference>
<dbReference type="EMBL" id="AVFE01000002">
    <property type="protein sequence ID" value="ETD05684.1"/>
    <property type="molecule type" value="Genomic_DNA"/>
</dbReference>
<evidence type="ECO:0000256" key="1">
    <source>
        <dbReference type="SAM" id="SignalP"/>
    </source>
</evidence>
<protein>
    <recommendedName>
        <fullName evidence="4">Lipoprotein</fullName>
    </recommendedName>
</protein>
<name>V8ARV2_9LACT</name>
<organism evidence="2 3">
    <name type="scientific">Lactococcus garvieae TRF1</name>
    <dbReference type="NCBI Taxonomy" id="1380772"/>
    <lineage>
        <taxon>Bacteria</taxon>
        <taxon>Bacillati</taxon>
        <taxon>Bacillota</taxon>
        <taxon>Bacilli</taxon>
        <taxon>Lactobacillales</taxon>
        <taxon>Streptococcaceae</taxon>
        <taxon>Lactococcus</taxon>
    </lineage>
</organism>
<keyword evidence="1" id="KW-0732">Signal</keyword>
<accession>V8ARV2</accession>
<dbReference type="Proteomes" id="UP000018692">
    <property type="component" value="Unassembled WGS sequence"/>
</dbReference>
<gene>
    <name evidence="2" type="ORF">N568_0101025</name>
</gene>
<dbReference type="PATRIC" id="fig|1380772.3.peg.222"/>
<dbReference type="AlphaFoldDB" id="V8ARV2"/>
<evidence type="ECO:0000313" key="2">
    <source>
        <dbReference type="EMBL" id="ETD05684.1"/>
    </source>
</evidence>
<evidence type="ECO:0008006" key="4">
    <source>
        <dbReference type="Google" id="ProtNLM"/>
    </source>
</evidence>
<comment type="caution">
    <text evidence="2">The sequence shown here is derived from an EMBL/GenBank/DDBJ whole genome shotgun (WGS) entry which is preliminary data.</text>
</comment>